<reference evidence="1 2" key="1">
    <citation type="journal article" date="2016" name="Genome Announc.">
        <title>Draft Genome Sequence of the Anaerobic Ammonium-Oxidizing Bacterium 'Candidatus Brocadia sp. 40'.</title>
        <authorList>
            <person name="Ali M."/>
            <person name="Haroon M.F."/>
            <person name="Narita Y."/>
            <person name="Zhang L."/>
            <person name="Rangel Shaw D."/>
            <person name="Okabe S."/>
            <person name="Saikaly P.E."/>
        </authorList>
    </citation>
    <scope>NUCLEOTIDE SEQUENCE [LARGE SCALE GENOMIC DNA]</scope>
    <source>
        <strain evidence="1 2">40</strain>
    </source>
</reference>
<keyword evidence="2" id="KW-1185">Reference proteome</keyword>
<proteinExistence type="predicted"/>
<dbReference type="AlphaFoldDB" id="A0A1V6M1E7"/>
<gene>
    <name evidence="1" type="ORF">BIY37_04310</name>
</gene>
<sequence>MNIKKRPNHKVYIQALRRMSPEQRLLKAFELSQFSRDLFLHGLRKRFPDLSEAEIKKLYLERLNKCHNRNY</sequence>
<evidence type="ECO:0000313" key="1">
    <source>
        <dbReference type="EMBL" id="OQD46231.1"/>
    </source>
</evidence>
<evidence type="ECO:0000313" key="2">
    <source>
        <dbReference type="Proteomes" id="UP000242219"/>
    </source>
</evidence>
<comment type="caution">
    <text evidence="1">The sequence shown here is derived from an EMBL/GenBank/DDBJ whole genome shotgun (WGS) entry which is preliminary data.</text>
</comment>
<dbReference type="Proteomes" id="UP000242219">
    <property type="component" value="Unassembled WGS sequence"/>
</dbReference>
<organism evidence="1 2">
    <name type="scientific">Candidatus Brocadia sapporoensis</name>
    <dbReference type="NCBI Taxonomy" id="392547"/>
    <lineage>
        <taxon>Bacteria</taxon>
        <taxon>Pseudomonadati</taxon>
        <taxon>Planctomycetota</taxon>
        <taxon>Candidatus Brocadiia</taxon>
        <taxon>Candidatus Brocadiales</taxon>
        <taxon>Candidatus Brocadiaceae</taxon>
        <taxon>Candidatus Brocadia</taxon>
    </lineage>
</organism>
<accession>A0A1V6M1E7</accession>
<dbReference type="EMBL" id="MJUW02000046">
    <property type="protein sequence ID" value="OQD46231.1"/>
    <property type="molecule type" value="Genomic_DNA"/>
</dbReference>
<name>A0A1V6M1E7_9BACT</name>
<protein>
    <submittedName>
        <fullName evidence="1">Uncharacterized protein</fullName>
    </submittedName>
</protein>